<organism evidence="2 3">
    <name type="scientific">Marivibrio halodurans</name>
    <dbReference type="NCBI Taxonomy" id="2039722"/>
    <lineage>
        <taxon>Bacteria</taxon>
        <taxon>Pseudomonadati</taxon>
        <taxon>Pseudomonadota</taxon>
        <taxon>Alphaproteobacteria</taxon>
        <taxon>Rhodospirillales</taxon>
        <taxon>Rhodospirillaceae</taxon>
        <taxon>Marivibrio</taxon>
    </lineage>
</organism>
<dbReference type="InterPro" id="IPR050259">
    <property type="entry name" value="SDR"/>
</dbReference>
<dbReference type="PANTHER" id="PTHR42879:SF6">
    <property type="entry name" value="NADPH-DEPENDENT REDUCTASE BACG"/>
    <property type="match status" value="1"/>
</dbReference>
<protein>
    <submittedName>
        <fullName evidence="2">SDR family oxidoreductase</fullName>
    </submittedName>
</protein>
<keyword evidence="3" id="KW-1185">Reference proteome</keyword>
<accession>A0A8J7SL06</accession>
<comment type="caution">
    <text evidence="2">The sequence shown here is derived from an EMBL/GenBank/DDBJ whole genome shotgun (WGS) entry which is preliminary data.</text>
</comment>
<dbReference type="RefSeq" id="WP_210683405.1">
    <property type="nucleotide sequence ID" value="NZ_JAGMWN010000011.1"/>
</dbReference>
<evidence type="ECO:0000313" key="3">
    <source>
        <dbReference type="Proteomes" id="UP000672602"/>
    </source>
</evidence>
<evidence type="ECO:0000256" key="1">
    <source>
        <dbReference type="ARBA" id="ARBA00006484"/>
    </source>
</evidence>
<dbReference type="PANTHER" id="PTHR42879">
    <property type="entry name" value="3-OXOACYL-(ACYL-CARRIER-PROTEIN) REDUCTASE"/>
    <property type="match status" value="1"/>
</dbReference>
<dbReference type="EMBL" id="JAGMWN010000011">
    <property type="protein sequence ID" value="MBP5858818.1"/>
    <property type="molecule type" value="Genomic_DNA"/>
</dbReference>
<dbReference type="AlphaFoldDB" id="A0A8J7SL06"/>
<sequence>MDLGISGLNALLLGSSQGLGLSCAQSLVEAGARVVVNGRDADKVAGVAARIGAVGSVAGDVSDPDGRRAIIERAREVLGGPIAILVTNSGGPPPGPLETHDHAVWLKALEGNMLAAIDFAGLALPDMRAAGFGRIVNVTSFTVREPYPNMGLATGVRAGLTGAMASLAREVAAEGITVNNLLPGLMDTPALKRVYDAQAERESIAPEAAKARMAESVPMRRLGTGEDFGPVCAFLCSRLAGYMTGQNITVDGGIVRGLL</sequence>
<dbReference type="SUPFAM" id="SSF51735">
    <property type="entry name" value="NAD(P)-binding Rossmann-fold domains"/>
    <property type="match status" value="1"/>
</dbReference>
<evidence type="ECO:0000313" key="2">
    <source>
        <dbReference type="EMBL" id="MBP5858818.1"/>
    </source>
</evidence>
<reference evidence="2" key="1">
    <citation type="submission" date="2021-04" db="EMBL/GenBank/DDBJ databases">
        <authorList>
            <person name="Zhang D.-C."/>
        </authorList>
    </citation>
    <scope>NUCLEOTIDE SEQUENCE</scope>
    <source>
        <strain evidence="2">CGMCC 1.15697</strain>
    </source>
</reference>
<comment type="similarity">
    <text evidence="1">Belongs to the short-chain dehydrogenases/reductases (SDR) family.</text>
</comment>
<proteinExistence type="inferred from homology"/>
<dbReference type="Gene3D" id="3.40.50.720">
    <property type="entry name" value="NAD(P)-binding Rossmann-like Domain"/>
    <property type="match status" value="1"/>
</dbReference>
<dbReference type="PRINTS" id="PR00081">
    <property type="entry name" value="GDHRDH"/>
</dbReference>
<dbReference type="Proteomes" id="UP000672602">
    <property type="component" value="Unassembled WGS sequence"/>
</dbReference>
<dbReference type="Pfam" id="PF13561">
    <property type="entry name" value="adh_short_C2"/>
    <property type="match status" value="1"/>
</dbReference>
<name>A0A8J7SL06_9PROT</name>
<gene>
    <name evidence="2" type="ORF">KAJ83_17500</name>
</gene>
<dbReference type="InterPro" id="IPR036291">
    <property type="entry name" value="NAD(P)-bd_dom_sf"/>
</dbReference>
<dbReference type="InterPro" id="IPR002347">
    <property type="entry name" value="SDR_fam"/>
</dbReference>